<evidence type="ECO:0000256" key="2">
    <source>
        <dbReference type="ARBA" id="ARBA00022670"/>
    </source>
</evidence>
<evidence type="ECO:0000256" key="3">
    <source>
        <dbReference type="ARBA" id="ARBA00022723"/>
    </source>
</evidence>
<dbReference type="GO" id="GO:0046872">
    <property type="term" value="F:metal ion binding"/>
    <property type="evidence" value="ECO:0007669"/>
    <property type="project" value="UniProtKB-KW"/>
</dbReference>
<name>A0A498RAX1_9FIRM</name>
<dbReference type="AlphaFoldDB" id="A0A498RAX1"/>
<dbReference type="PROSITE" id="PS01302">
    <property type="entry name" value="UPF0758"/>
    <property type="match status" value="1"/>
</dbReference>
<dbReference type="InterPro" id="IPR001405">
    <property type="entry name" value="UPF0758"/>
</dbReference>
<keyword evidence="9" id="KW-1185">Reference proteome</keyword>
<evidence type="ECO:0000256" key="6">
    <source>
        <dbReference type="ARBA" id="ARBA00023049"/>
    </source>
</evidence>
<feature type="domain" description="MPN" evidence="7">
    <location>
        <begin position="23"/>
        <end position="148"/>
    </location>
</feature>
<accession>A0A498RAX1</accession>
<dbReference type="Gene3D" id="3.40.140.10">
    <property type="entry name" value="Cytidine Deaminase, domain 2"/>
    <property type="match status" value="1"/>
</dbReference>
<proteinExistence type="inferred from homology"/>
<dbReference type="PANTHER" id="PTHR30471">
    <property type="entry name" value="DNA REPAIR PROTEIN RADC"/>
    <property type="match status" value="1"/>
</dbReference>
<keyword evidence="3" id="KW-0479">Metal-binding</keyword>
<dbReference type="OrthoDB" id="9804482at2"/>
<keyword evidence="5" id="KW-0862">Zinc</keyword>
<keyword evidence="4" id="KW-0378">Hydrolase</keyword>
<keyword evidence="2" id="KW-0645">Protease</keyword>
<evidence type="ECO:0000256" key="4">
    <source>
        <dbReference type="ARBA" id="ARBA00022801"/>
    </source>
</evidence>
<evidence type="ECO:0000313" key="8">
    <source>
        <dbReference type="EMBL" id="VBB08581.1"/>
    </source>
</evidence>
<dbReference type="Pfam" id="PF04002">
    <property type="entry name" value="RadC"/>
    <property type="match status" value="1"/>
</dbReference>
<dbReference type="InterPro" id="IPR037518">
    <property type="entry name" value="MPN"/>
</dbReference>
<evidence type="ECO:0000256" key="1">
    <source>
        <dbReference type="ARBA" id="ARBA00010243"/>
    </source>
</evidence>
<dbReference type="InterPro" id="IPR025657">
    <property type="entry name" value="RadC_JAB"/>
</dbReference>
<dbReference type="PANTHER" id="PTHR30471:SF3">
    <property type="entry name" value="UPF0758 PROTEIN YEES-RELATED"/>
    <property type="match status" value="1"/>
</dbReference>
<organism evidence="8 9">
    <name type="scientific">Lucifera butyrica</name>
    <dbReference type="NCBI Taxonomy" id="1351585"/>
    <lineage>
        <taxon>Bacteria</taxon>
        <taxon>Bacillati</taxon>
        <taxon>Bacillota</taxon>
        <taxon>Negativicutes</taxon>
        <taxon>Veillonellales</taxon>
        <taxon>Veillonellaceae</taxon>
        <taxon>Lucifera</taxon>
    </lineage>
</organism>
<evidence type="ECO:0000256" key="5">
    <source>
        <dbReference type="ARBA" id="ARBA00022833"/>
    </source>
</evidence>
<dbReference type="RefSeq" id="WP_122629458.1">
    <property type="nucleotide sequence ID" value="NZ_UPPP01000094.1"/>
</dbReference>
<dbReference type="GO" id="GO:0006508">
    <property type="term" value="P:proteolysis"/>
    <property type="evidence" value="ECO:0007669"/>
    <property type="project" value="UniProtKB-KW"/>
</dbReference>
<comment type="similarity">
    <text evidence="1">Belongs to the UPF0758 family.</text>
</comment>
<dbReference type="EMBL" id="UPPP01000094">
    <property type="protein sequence ID" value="VBB08581.1"/>
    <property type="molecule type" value="Genomic_DNA"/>
</dbReference>
<reference evidence="8 9" key="1">
    <citation type="submission" date="2018-06" db="EMBL/GenBank/DDBJ databases">
        <authorList>
            <person name="Strepis N."/>
        </authorList>
    </citation>
    <scope>NUCLEOTIDE SEQUENCE [LARGE SCALE GENOMIC DNA]</scope>
    <source>
        <strain evidence="8">LUCI</strain>
    </source>
</reference>
<dbReference type="SUPFAM" id="SSF102712">
    <property type="entry name" value="JAB1/MPN domain"/>
    <property type="match status" value="1"/>
</dbReference>
<keyword evidence="6" id="KW-0482">Metalloprotease</keyword>
<sequence length="150" mass="16642">MLITFQKLAIVKEEKKRYSLEPFIQSPNEAAHAFQAIFELENAAEEIFCALFLNTKNKIIGAAEISHGTLNASLAHPRELFKKALFHNAAAVIIGHNHPSGDPEPSREDIELLTKLKEAGEILGIRILDQIIIGDNGGFYSFSLHKPIII</sequence>
<dbReference type="PROSITE" id="PS50249">
    <property type="entry name" value="MPN"/>
    <property type="match status" value="1"/>
</dbReference>
<dbReference type="GO" id="GO:0008237">
    <property type="term" value="F:metallopeptidase activity"/>
    <property type="evidence" value="ECO:0007669"/>
    <property type="project" value="UniProtKB-KW"/>
</dbReference>
<evidence type="ECO:0000259" key="7">
    <source>
        <dbReference type="PROSITE" id="PS50249"/>
    </source>
</evidence>
<protein>
    <recommendedName>
        <fullName evidence="7">MPN domain-containing protein</fullName>
    </recommendedName>
</protein>
<evidence type="ECO:0000313" key="9">
    <source>
        <dbReference type="Proteomes" id="UP000277811"/>
    </source>
</evidence>
<dbReference type="InterPro" id="IPR020891">
    <property type="entry name" value="UPF0758_CS"/>
</dbReference>
<dbReference type="Proteomes" id="UP000277811">
    <property type="component" value="Unassembled WGS sequence"/>
</dbReference>
<gene>
    <name evidence="8" type="ORF">LUCI_3859</name>
</gene>
<dbReference type="CDD" id="cd08071">
    <property type="entry name" value="MPN_DUF2466"/>
    <property type="match status" value="1"/>
</dbReference>